<organism evidence="3 4">
    <name type="scientific">Niastella populi</name>
    <dbReference type="NCBI Taxonomy" id="550983"/>
    <lineage>
        <taxon>Bacteria</taxon>
        <taxon>Pseudomonadati</taxon>
        <taxon>Bacteroidota</taxon>
        <taxon>Chitinophagia</taxon>
        <taxon>Chitinophagales</taxon>
        <taxon>Chitinophagaceae</taxon>
        <taxon>Niastella</taxon>
    </lineage>
</organism>
<protein>
    <recommendedName>
        <fullName evidence="2">SMP-30/Gluconolactonase/LRE-like region domain-containing protein</fullName>
    </recommendedName>
</protein>
<dbReference type="Gene3D" id="2.120.10.30">
    <property type="entry name" value="TolB, C-terminal domain"/>
    <property type="match status" value="1"/>
</dbReference>
<comment type="caution">
    <text evidence="3">The sequence shown here is derived from an EMBL/GenBank/DDBJ whole genome shotgun (WGS) entry which is preliminary data.</text>
</comment>
<reference evidence="4" key="1">
    <citation type="submission" date="2016-04" db="EMBL/GenBank/DDBJ databases">
        <authorList>
            <person name="Chen L."/>
            <person name="Zhuang W."/>
            <person name="Wang G."/>
        </authorList>
    </citation>
    <scope>NUCLEOTIDE SEQUENCE [LARGE SCALE GENOMIC DNA]</scope>
    <source>
        <strain evidence="4">208</strain>
    </source>
</reference>
<dbReference type="Proteomes" id="UP000192276">
    <property type="component" value="Unassembled WGS sequence"/>
</dbReference>
<dbReference type="PANTHER" id="PTHR47572">
    <property type="entry name" value="LIPOPROTEIN-RELATED"/>
    <property type="match status" value="1"/>
</dbReference>
<keyword evidence="4" id="KW-1185">Reference proteome</keyword>
<evidence type="ECO:0000313" key="3">
    <source>
        <dbReference type="EMBL" id="OQP66776.1"/>
    </source>
</evidence>
<feature type="domain" description="SMP-30/Gluconolactonase/LRE-like region" evidence="2">
    <location>
        <begin position="17"/>
        <end position="282"/>
    </location>
</feature>
<dbReference type="InterPro" id="IPR011042">
    <property type="entry name" value="6-blade_b-propeller_TolB-like"/>
</dbReference>
<dbReference type="InterPro" id="IPR013658">
    <property type="entry name" value="SGL"/>
</dbReference>
<dbReference type="PANTHER" id="PTHR47572:SF4">
    <property type="entry name" value="LACTONASE DRP35"/>
    <property type="match status" value="1"/>
</dbReference>
<evidence type="ECO:0000256" key="1">
    <source>
        <dbReference type="ARBA" id="ARBA00022801"/>
    </source>
</evidence>
<name>A0A1V9G8I1_9BACT</name>
<dbReference type="SUPFAM" id="SSF63829">
    <property type="entry name" value="Calcium-dependent phosphotriesterase"/>
    <property type="match status" value="1"/>
</dbReference>
<sequence>MLAPNARLRTLGEGYSFTEGPAVDKRGNIFFTDQPNDKIYKWSVHSGAITTFLTGTGRSNGMAFDRDGNLITCADMHGEIWKIAPNGTHTVLVNNYNGKLLNGPNDVWINPKNGGMYITDPIFPRGYWDEGDPRQQGWPPTHSEQAATGKGGYVYYLAPGSRRLVRVTTEAMGWDADGWPNGVVGTPDGKKLYVNKWAPDINTAGTWVFDIKPNGTLANMRKFADMGGDGMSMDDRGNVYISNAYGVTAFSSRGTRIFNVPTGSGATNNVFGGHDNKTLFITGPVDKFTAIKMNVKGVEKF</sequence>
<gene>
    <name evidence="3" type="ORF">A4R26_12650</name>
</gene>
<keyword evidence="1" id="KW-0378">Hydrolase</keyword>
<proteinExistence type="predicted"/>
<evidence type="ECO:0000313" key="4">
    <source>
        <dbReference type="Proteomes" id="UP000192276"/>
    </source>
</evidence>
<dbReference type="Pfam" id="PF08450">
    <property type="entry name" value="SGL"/>
    <property type="match status" value="1"/>
</dbReference>
<accession>A0A1V9G8I1</accession>
<dbReference type="AlphaFoldDB" id="A0A1V9G8I1"/>
<evidence type="ECO:0000259" key="2">
    <source>
        <dbReference type="Pfam" id="PF08450"/>
    </source>
</evidence>
<dbReference type="InterPro" id="IPR051262">
    <property type="entry name" value="SMP-30/CGR1_Lactonase"/>
</dbReference>
<dbReference type="STRING" id="550983.A4R26_12650"/>
<dbReference type="GO" id="GO:0016787">
    <property type="term" value="F:hydrolase activity"/>
    <property type="evidence" value="ECO:0007669"/>
    <property type="project" value="UniProtKB-KW"/>
</dbReference>
<dbReference type="EMBL" id="LWBP01000045">
    <property type="protein sequence ID" value="OQP66776.1"/>
    <property type="molecule type" value="Genomic_DNA"/>
</dbReference>